<dbReference type="Gene3D" id="3.30.450.30">
    <property type="entry name" value="Dynein light chain 2a, cytoplasmic"/>
    <property type="match status" value="1"/>
</dbReference>
<dbReference type="Proteomes" id="UP000274922">
    <property type="component" value="Unassembled WGS sequence"/>
</dbReference>
<sequence length="158" mass="16509">MAQALVEHLRFVSAQYPAELMAIYLSDKDGYHLACAGRTDIVTPAHASTLAVTFALTAQQTAKLGLGDCTHVLNELLFRTPSAAAAPGSTAEPSAPTPAAQGADQPYTVLQLSVGPLVILTLSAPHVAVARVRHLLVETQTLEAAQVVVSGMKSLRAQ</sequence>
<evidence type="ECO:0000313" key="1">
    <source>
        <dbReference type="EMBL" id="RKP02995.1"/>
    </source>
</evidence>
<protein>
    <recommendedName>
        <fullName evidence="3">Roadblock/LAMTOR2 domain-containing protein</fullName>
    </recommendedName>
</protein>
<dbReference type="AlphaFoldDB" id="A0A4P9XC53"/>
<evidence type="ECO:0008006" key="3">
    <source>
        <dbReference type="Google" id="ProtNLM"/>
    </source>
</evidence>
<organism evidence="1 2">
    <name type="scientific">Caulochytrium protostelioides</name>
    <dbReference type="NCBI Taxonomy" id="1555241"/>
    <lineage>
        <taxon>Eukaryota</taxon>
        <taxon>Fungi</taxon>
        <taxon>Fungi incertae sedis</taxon>
        <taxon>Chytridiomycota</taxon>
        <taxon>Chytridiomycota incertae sedis</taxon>
        <taxon>Chytridiomycetes</taxon>
        <taxon>Caulochytriales</taxon>
        <taxon>Caulochytriaceae</taxon>
        <taxon>Caulochytrium</taxon>
    </lineage>
</organism>
<dbReference type="SUPFAM" id="SSF103196">
    <property type="entry name" value="Roadblock/LC7 domain"/>
    <property type="match status" value="1"/>
</dbReference>
<proteinExistence type="predicted"/>
<keyword evidence="2" id="KW-1185">Reference proteome</keyword>
<dbReference type="InterPro" id="IPR015019">
    <property type="entry name" value="LAMTOR3"/>
</dbReference>
<dbReference type="EMBL" id="ML014131">
    <property type="protein sequence ID" value="RKP02995.1"/>
    <property type="molecule type" value="Genomic_DNA"/>
</dbReference>
<reference evidence="2" key="1">
    <citation type="journal article" date="2018" name="Nat. Microbiol.">
        <title>Leveraging single-cell genomics to expand the fungal tree of life.</title>
        <authorList>
            <person name="Ahrendt S.R."/>
            <person name="Quandt C.A."/>
            <person name="Ciobanu D."/>
            <person name="Clum A."/>
            <person name="Salamov A."/>
            <person name="Andreopoulos B."/>
            <person name="Cheng J.F."/>
            <person name="Woyke T."/>
            <person name="Pelin A."/>
            <person name="Henrissat B."/>
            <person name="Reynolds N.K."/>
            <person name="Benny G.L."/>
            <person name="Smith M.E."/>
            <person name="James T.Y."/>
            <person name="Grigoriev I.V."/>
        </authorList>
    </citation>
    <scope>NUCLEOTIDE SEQUENCE [LARGE SCALE GENOMIC DNA]</scope>
    <source>
        <strain evidence="2">ATCC 52028</strain>
    </source>
</reference>
<dbReference type="GO" id="GO:0032006">
    <property type="term" value="P:regulation of TOR signaling"/>
    <property type="evidence" value="ECO:0007669"/>
    <property type="project" value="InterPro"/>
</dbReference>
<gene>
    <name evidence="1" type="ORF">CXG81DRAFT_24400</name>
</gene>
<name>A0A4P9XC53_9FUNG</name>
<accession>A0A4P9XC53</accession>
<evidence type="ECO:0000313" key="2">
    <source>
        <dbReference type="Proteomes" id="UP000274922"/>
    </source>
</evidence>
<dbReference type="Pfam" id="PF08923">
    <property type="entry name" value="MAPKK1_Int"/>
    <property type="match status" value="1"/>
</dbReference>